<dbReference type="EMBL" id="CBFW010000375">
    <property type="protein sequence ID" value="CDC76466.1"/>
    <property type="molecule type" value="Genomic_DNA"/>
</dbReference>
<comment type="caution">
    <text evidence="1">The sequence shown here is derived from an EMBL/GenBank/DDBJ whole genome shotgun (WGS) entry which is preliminary data.</text>
</comment>
<organism evidence="1 2">
    <name type="scientific">Candidatus Colimorpha enterica</name>
    <dbReference type="NCBI Taxonomy" id="3083063"/>
    <lineage>
        <taxon>Bacteria</taxon>
        <taxon>Pseudomonadati</taxon>
        <taxon>Bacteroidota</taxon>
        <taxon>Bacteroidia</taxon>
        <taxon>Bacteroidales</taxon>
        <taxon>Candidatus Colimorpha</taxon>
    </lineage>
</organism>
<accession>R6U8P3</accession>
<name>R6U8P3_9BACT</name>
<evidence type="ECO:0000313" key="2">
    <source>
        <dbReference type="Proteomes" id="UP000017938"/>
    </source>
</evidence>
<gene>
    <name evidence="1" type="ORF">BN580_02145</name>
</gene>
<evidence type="ECO:0000313" key="1">
    <source>
        <dbReference type="EMBL" id="CDC76466.1"/>
    </source>
</evidence>
<reference evidence="1" key="1">
    <citation type="submission" date="2012-11" db="EMBL/GenBank/DDBJ databases">
        <title>Dependencies among metagenomic species, viruses, plasmids and units of genetic variation.</title>
        <authorList>
            <person name="Nielsen H.B."/>
            <person name="Almeida M."/>
            <person name="Juncker A.S."/>
            <person name="Rasmussen S."/>
            <person name="Li J."/>
            <person name="Sunagawa S."/>
            <person name="Plichta D."/>
            <person name="Gautier L."/>
            <person name="Le Chatelier E."/>
            <person name="Peletier E."/>
            <person name="Bonde I."/>
            <person name="Nielsen T."/>
            <person name="Manichanh C."/>
            <person name="Arumugam M."/>
            <person name="Batto J."/>
            <person name="Santos M.B.Q.D."/>
            <person name="Blom N."/>
            <person name="Borruel N."/>
            <person name="Burgdorf K.S."/>
            <person name="Boumezbeur F."/>
            <person name="Casellas F."/>
            <person name="Dore J."/>
            <person name="Guarner F."/>
            <person name="Hansen T."/>
            <person name="Hildebrand F."/>
            <person name="Kaas R.S."/>
            <person name="Kennedy S."/>
            <person name="Kristiansen K."/>
            <person name="Kultima J.R."/>
            <person name="Leonard P."/>
            <person name="Levenez F."/>
            <person name="Lund O."/>
            <person name="Moumen B."/>
            <person name="Le Paslier D."/>
            <person name="Pons N."/>
            <person name="Pedersen O."/>
            <person name="Prifti E."/>
            <person name="Qin J."/>
            <person name="Raes J."/>
            <person name="Tap J."/>
            <person name="Tims S."/>
            <person name="Ussery D.W."/>
            <person name="Yamada T."/>
            <person name="MetaHit consortium"/>
            <person name="Renault P."/>
            <person name="Sicheritz-Ponten T."/>
            <person name="Bork P."/>
            <person name="Wang J."/>
            <person name="Brunak S."/>
            <person name="Ehrlich S.D."/>
        </authorList>
    </citation>
    <scope>NUCLEOTIDE SEQUENCE [LARGE SCALE GENOMIC DNA]</scope>
</reference>
<dbReference type="Proteomes" id="UP000017938">
    <property type="component" value="Unassembled WGS sequence"/>
</dbReference>
<protein>
    <submittedName>
        <fullName evidence="1">Uncharacterized protein</fullName>
    </submittedName>
</protein>
<sequence>MNPVYSFALKKEKDGWLFSADCLVGNRKDHYTSFGSFPVTAEDAEGFLRIIREDGETERLFRYRNPMRIFNRSDAPARSSGMTFSDGNRVEKETALGSRAIEYLRELADRYYEAAESRQTAAGTNR</sequence>
<proteinExistence type="predicted"/>
<dbReference type="STRING" id="1263015.BN580_02145"/>
<dbReference type="AlphaFoldDB" id="R6U8P3"/>